<organism evidence="2 3">
    <name type="scientific">Rhodococcus gannanensis</name>
    <dbReference type="NCBI Taxonomy" id="1960308"/>
    <lineage>
        <taxon>Bacteria</taxon>
        <taxon>Bacillati</taxon>
        <taxon>Actinomycetota</taxon>
        <taxon>Actinomycetes</taxon>
        <taxon>Mycobacteriales</taxon>
        <taxon>Nocardiaceae</taxon>
        <taxon>Rhodococcus</taxon>
    </lineage>
</organism>
<dbReference type="EMBL" id="JBHUFB010000022">
    <property type="protein sequence ID" value="MFD1815850.1"/>
    <property type="molecule type" value="Genomic_DNA"/>
</dbReference>
<feature type="chain" id="PRO_5046282547" description="Secreted protein" evidence="1">
    <location>
        <begin position="31"/>
        <end position="202"/>
    </location>
</feature>
<accession>A0ABW4PEN7</accession>
<evidence type="ECO:0000256" key="1">
    <source>
        <dbReference type="SAM" id="SignalP"/>
    </source>
</evidence>
<keyword evidence="1" id="KW-0732">Signal</keyword>
<dbReference type="Proteomes" id="UP001597286">
    <property type="component" value="Unassembled WGS sequence"/>
</dbReference>
<name>A0ABW4PEN7_9NOCA</name>
<reference evidence="3" key="1">
    <citation type="journal article" date="2019" name="Int. J. Syst. Evol. Microbiol.">
        <title>The Global Catalogue of Microorganisms (GCM) 10K type strain sequencing project: providing services to taxonomists for standard genome sequencing and annotation.</title>
        <authorList>
            <consortium name="The Broad Institute Genomics Platform"/>
            <consortium name="The Broad Institute Genome Sequencing Center for Infectious Disease"/>
            <person name="Wu L."/>
            <person name="Ma J."/>
        </authorList>
    </citation>
    <scope>NUCLEOTIDE SEQUENCE [LARGE SCALE GENOMIC DNA]</scope>
    <source>
        <strain evidence="3">DT72</strain>
    </source>
</reference>
<comment type="caution">
    <text evidence="2">The sequence shown here is derived from an EMBL/GenBank/DDBJ whole genome shotgun (WGS) entry which is preliminary data.</text>
</comment>
<keyword evidence="3" id="KW-1185">Reference proteome</keyword>
<sequence>MNRKTVTRGIGAAVSLTAAAALALPGVASAAETDVPAPTITAGADGDVITMTLTQKSVGQNVLCLPIVLDAQDALPLAATPTDQWPSFLDLLGKVYYIGNPTTDAAPESTSSTGPVDGGVNTGLLKPITPGAYAVVGACFDAASQDAVLSYGYTVVFSPGGVGSVDQALDLGSSTLTMDGGSSVVADLLTSGAGSSILFSNS</sequence>
<protein>
    <recommendedName>
        <fullName evidence="4">Secreted protein</fullName>
    </recommendedName>
</protein>
<gene>
    <name evidence="2" type="ORF">ACFSJG_26840</name>
</gene>
<evidence type="ECO:0000313" key="3">
    <source>
        <dbReference type="Proteomes" id="UP001597286"/>
    </source>
</evidence>
<evidence type="ECO:0008006" key="4">
    <source>
        <dbReference type="Google" id="ProtNLM"/>
    </source>
</evidence>
<evidence type="ECO:0000313" key="2">
    <source>
        <dbReference type="EMBL" id="MFD1815850.1"/>
    </source>
</evidence>
<feature type="signal peptide" evidence="1">
    <location>
        <begin position="1"/>
        <end position="30"/>
    </location>
</feature>
<proteinExistence type="predicted"/>
<dbReference type="RefSeq" id="WP_378488297.1">
    <property type="nucleotide sequence ID" value="NZ_JBHUFB010000022.1"/>
</dbReference>